<evidence type="ECO:0000256" key="8">
    <source>
        <dbReference type="SAM" id="Phobius"/>
    </source>
</evidence>
<feature type="transmembrane region" description="Helical" evidence="8">
    <location>
        <begin position="12"/>
        <end position="29"/>
    </location>
</feature>
<evidence type="ECO:0000256" key="4">
    <source>
        <dbReference type="ARBA" id="ARBA00022519"/>
    </source>
</evidence>
<keyword evidence="6 8" id="KW-1133">Transmembrane helix</keyword>
<keyword evidence="5 8" id="KW-0812">Transmembrane</keyword>
<keyword evidence="3" id="KW-1003">Cell membrane</keyword>
<evidence type="ECO:0000256" key="7">
    <source>
        <dbReference type="ARBA" id="ARBA00023136"/>
    </source>
</evidence>
<evidence type="ECO:0000256" key="2">
    <source>
        <dbReference type="ARBA" id="ARBA00022448"/>
    </source>
</evidence>
<evidence type="ECO:0000256" key="1">
    <source>
        <dbReference type="ARBA" id="ARBA00004429"/>
    </source>
</evidence>
<comment type="subcellular location">
    <subcellularLocation>
        <location evidence="1">Cell inner membrane</location>
        <topology evidence="1">Multi-pass membrane protein</topology>
    </subcellularLocation>
</comment>
<evidence type="ECO:0000256" key="5">
    <source>
        <dbReference type="ARBA" id="ARBA00022692"/>
    </source>
</evidence>
<feature type="transmembrane region" description="Helical" evidence="8">
    <location>
        <begin position="900"/>
        <end position="921"/>
    </location>
</feature>
<reference evidence="9 10" key="1">
    <citation type="submission" date="2020-07" db="EMBL/GenBank/DDBJ databases">
        <title>Taxonomic revisions and descriptions of new bacterial species based on genomic comparisons in the high-G+C-content subgroup of the family Alcaligenaceae.</title>
        <authorList>
            <person name="Szabo A."/>
            <person name="Felfoldi T."/>
        </authorList>
    </citation>
    <scope>NUCLEOTIDE SEQUENCE [LARGE SCALE GENOMIC DNA]</scope>
    <source>
        <strain evidence="9 10">DSM 25667</strain>
    </source>
</reference>
<evidence type="ECO:0000313" key="9">
    <source>
        <dbReference type="EMBL" id="NYT84030.1"/>
    </source>
</evidence>
<feature type="transmembrane region" description="Helical" evidence="8">
    <location>
        <begin position="333"/>
        <end position="352"/>
    </location>
</feature>
<dbReference type="SUPFAM" id="SSF82714">
    <property type="entry name" value="Multidrug efflux transporter AcrB TolC docking domain, DN and DC subdomains"/>
    <property type="match status" value="2"/>
</dbReference>
<keyword evidence="2" id="KW-0813">Transport</keyword>
<dbReference type="PANTHER" id="PTHR32063">
    <property type="match status" value="1"/>
</dbReference>
<dbReference type="Gene3D" id="3.30.70.1430">
    <property type="entry name" value="Multidrug efflux transporter AcrB pore domain"/>
    <property type="match status" value="2"/>
</dbReference>
<dbReference type="EMBL" id="JACCEV010000001">
    <property type="protein sequence ID" value="NYT84030.1"/>
    <property type="molecule type" value="Genomic_DNA"/>
</dbReference>
<dbReference type="GO" id="GO:0042910">
    <property type="term" value="F:xenobiotic transmembrane transporter activity"/>
    <property type="evidence" value="ECO:0007669"/>
    <property type="project" value="TreeGrafter"/>
</dbReference>
<dbReference type="SUPFAM" id="SSF82693">
    <property type="entry name" value="Multidrug efflux transporter AcrB pore domain, PN1, PN2, PC1 and PC2 subdomains"/>
    <property type="match status" value="3"/>
</dbReference>
<protein>
    <submittedName>
        <fullName evidence="9">Efflux RND transporter permease subunit</fullName>
    </submittedName>
</protein>
<dbReference type="PANTHER" id="PTHR32063:SF14">
    <property type="entry name" value="BLL4319 PROTEIN"/>
    <property type="match status" value="1"/>
</dbReference>
<feature type="transmembrane region" description="Helical" evidence="8">
    <location>
        <begin position="430"/>
        <end position="452"/>
    </location>
</feature>
<evidence type="ECO:0000256" key="6">
    <source>
        <dbReference type="ARBA" id="ARBA00022989"/>
    </source>
</evidence>
<organism evidence="9 10">
    <name type="scientific">Pollutimonas harenae</name>
    <dbReference type="NCBI Taxonomy" id="657015"/>
    <lineage>
        <taxon>Bacteria</taxon>
        <taxon>Pseudomonadati</taxon>
        <taxon>Pseudomonadota</taxon>
        <taxon>Betaproteobacteria</taxon>
        <taxon>Burkholderiales</taxon>
        <taxon>Alcaligenaceae</taxon>
        <taxon>Pollutimonas</taxon>
    </lineage>
</organism>
<dbReference type="PRINTS" id="PR00702">
    <property type="entry name" value="ACRIFLAVINRP"/>
</dbReference>
<feature type="transmembrane region" description="Helical" evidence="8">
    <location>
        <begin position="525"/>
        <end position="545"/>
    </location>
</feature>
<dbReference type="SUPFAM" id="SSF82866">
    <property type="entry name" value="Multidrug efflux transporter AcrB transmembrane domain"/>
    <property type="match status" value="2"/>
</dbReference>
<evidence type="ECO:0000313" key="10">
    <source>
        <dbReference type="Proteomes" id="UP000554144"/>
    </source>
</evidence>
<feature type="transmembrane region" description="Helical" evidence="8">
    <location>
        <begin position="949"/>
        <end position="971"/>
    </location>
</feature>
<dbReference type="FunFam" id="1.20.1640.10:FF:000001">
    <property type="entry name" value="Efflux pump membrane transporter"/>
    <property type="match status" value="1"/>
</dbReference>
<dbReference type="InterPro" id="IPR027463">
    <property type="entry name" value="AcrB_DN_DC_subdom"/>
</dbReference>
<dbReference type="Gene3D" id="3.30.70.1440">
    <property type="entry name" value="Multidrug efflux transporter AcrB pore domain"/>
    <property type="match status" value="1"/>
</dbReference>
<comment type="caution">
    <text evidence="9">The sequence shown here is derived from an EMBL/GenBank/DDBJ whole genome shotgun (WGS) entry which is preliminary data.</text>
</comment>
<accession>A0A853GWA7</accession>
<feature type="transmembrane region" description="Helical" evidence="8">
    <location>
        <begin position="386"/>
        <end position="410"/>
    </location>
</feature>
<feature type="transmembrane region" description="Helical" evidence="8">
    <location>
        <begin position="359"/>
        <end position="380"/>
    </location>
</feature>
<dbReference type="Proteomes" id="UP000554144">
    <property type="component" value="Unassembled WGS sequence"/>
</dbReference>
<dbReference type="InterPro" id="IPR001036">
    <property type="entry name" value="Acrflvin-R"/>
</dbReference>
<keyword evidence="10" id="KW-1185">Reference proteome</keyword>
<sequence length="1029" mass="112796">MVLSEVCIKRPVFATVLSLIIVLIGLISYDRLTVREYPAIDEPVVSVRTDYKGASPEVVESQVTKPLEDQLAGIEGVDVMTSRSRSERSYINIKFNLTRDPDAAAADVRDKVSRARRYLPDEIDEPIISKVEADSSPIVYVGVGMGNYSQLEASDYINRYIKTRLSVLPGAAEVRIYGERLPSMRIYIDRSKLAAYGLIVQDVESALREQNVLIPAGRIESRQREFTVTSSTDLQSTEQFRNVIVSTVNGYPVRLSDVADVQIGPLDDRVLARFNGQSSLTIGITKQATANPLELSSYVRQEVEELNQNLPGGMSLAVTYDSSVFIQESIKSVYSTVAEAIVLVVLVIFFFLRSLRASLIPIVTIPVSLIGACGIMYFMGFSINTLTLLSMVLAIGLVVDDAIVMLENIFRHIEEGKTRIEAAFLGAKEIGFAIIAMTLTLVTVYAPLAFATGRTGRLFIEFALTLAGAVLVSGFVALTLTPMMCSTVLRHQAGHGRLYLLIERFLVWLTNSYRNGLARALRHRLLVVLLGLAVAAASGVLFKVVKSELAPLEDRGVIYGMLNGPEGATIDYMMQSVERVEQLYTTVPEMEASQSFIGFPTVTDGIVIMRLKPWDQRDRAQQSIASELQPHFAALSGVKAYPVNPPSLGQRSTSKPIDFVIMSQVSYPEMDRMVNEFVSALRDYPGLQNIDTDLRLNTPELRVEVQRDKLADVGVDVGDVGRTLESMLGGRQVTRFRDSGEQYDVIVQVKKQDRADPADISDIYVRTAEGGMVQMSNFLNVYESVSPQSLNHFNRLRAVKVQASIAPGYALGEVLEHMNQVARDVLPATVQLDLDGQSREFRDSAGSIYLVFAMALAFIYLVLAAQFESWRNPFIIMLSVPLSMTGGLLALWLTGGTLSIYSQIGLITLVGLITKHGILIVEFTNQLRAEGVEKFEAVAQACVMRLRPILMTTGAMVLGVLPLAFAAGAGAESRQQIGWVLVGGLSLGTLLTLFVVPVAYTLIAGPVKSRATVDVAEHPVEPQPQSSAH</sequence>
<feature type="transmembrane region" description="Helical" evidence="8">
    <location>
        <begin position="458"/>
        <end position="480"/>
    </location>
</feature>
<feature type="transmembrane region" description="Helical" evidence="8">
    <location>
        <begin position="848"/>
        <end position="867"/>
    </location>
</feature>
<gene>
    <name evidence="9" type="ORF">H0A62_00310</name>
</gene>
<name>A0A853GWA7_9BURK</name>
<keyword evidence="7 8" id="KW-0472">Membrane</keyword>
<dbReference type="RefSeq" id="WP_130038773.1">
    <property type="nucleotide sequence ID" value="NZ_JACCEV010000001.1"/>
</dbReference>
<feature type="transmembrane region" description="Helical" evidence="8">
    <location>
        <begin position="977"/>
        <end position="1003"/>
    </location>
</feature>
<dbReference type="Gene3D" id="3.30.70.1320">
    <property type="entry name" value="Multidrug efflux transporter AcrB pore domain like"/>
    <property type="match status" value="1"/>
</dbReference>
<dbReference type="Gene3D" id="1.20.1640.10">
    <property type="entry name" value="Multidrug efflux transporter AcrB transmembrane domain"/>
    <property type="match status" value="2"/>
</dbReference>
<dbReference type="OrthoDB" id="9757904at2"/>
<proteinExistence type="predicted"/>
<feature type="transmembrane region" description="Helical" evidence="8">
    <location>
        <begin position="874"/>
        <end position="894"/>
    </location>
</feature>
<keyword evidence="4" id="KW-0997">Cell inner membrane</keyword>
<evidence type="ECO:0000256" key="3">
    <source>
        <dbReference type="ARBA" id="ARBA00022475"/>
    </source>
</evidence>
<dbReference type="GO" id="GO:0005886">
    <property type="term" value="C:plasma membrane"/>
    <property type="evidence" value="ECO:0007669"/>
    <property type="project" value="UniProtKB-SubCell"/>
</dbReference>
<dbReference type="Pfam" id="PF00873">
    <property type="entry name" value="ACR_tran"/>
    <property type="match status" value="1"/>
</dbReference>
<dbReference type="Gene3D" id="3.30.2090.10">
    <property type="entry name" value="Multidrug efflux transporter AcrB TolC docking domain, DN and DC subdomains"/>
    <property type="match status" value="2"/>
</dbReference>
<dbReference type="AlphaFoldDB" id="A0A853GWA7"/>